<dbReference type="Gene3D" id="3.40.50.720">
    <property type="entry name" value="NAD(P)-binding Rossmann-like Domain"/>
    <property type="match status" value="1"/>
</dbReference>
<organism evidence="2 3">
    <name type="scientific">Candidatus Protofrankia californiensis</name>
    <dbReference type="NCBI Taxonomy" id="1839754"/>
    <lineage>
        <taxon>Bacteria</taxon>
        <taxon>Bacillati</taxon>
        <taxon>Actinomycetota</taxon>
        <taxon>Actinomycetes</taxon>
        <taxon>Frankiales</taxon>
        <taxon>Frankiaceae</taxon>
        <taxon>Protofrankia</taxon>
    </lineage>
</organism>
<dbReference type="InterPro" id="IPR036291">
    <property type="entry name" value="NAD(P)-bd_dom_sf"/>
</dbReference>
<name>A0A1C3PC52_9ACTN</name>
<feature type="domain" description="Ketopantoate reductase N-terminal" evidence="1">
    <location>
        <begin position="3"/>
        <end position="128"/>
    </location>
</feature>
<dbReference type="SUPFAM" id="SSF51735">
    <property type="entry name" value="NAD(P)-binding Rossmann-fold domains"/>
    <property type="match status" value="1"/>
</dbReference>
<evidence type="ECO:0000313" key="3">
    <source>
        <dbReference type="Proteomes" id="UP000199013"/>
    </source>
</evidence>
<dbReference type="EMBL" id="FLUV01002192">
    <property type="protein sequence ID" value="SBW27238.1"/>
    <property type="molecule type" value="Genomic_DNA"/>
</dbReference>
<evidence type="ECO:0000313" key="2">
    <source>
        <dbReference type="EMBL" id="SBW27238.1"/>
    </source>
</evidence>
<evidence type="ECO:0000259" key="1">
    <source>
        <dbReference type="Pfam" id="PF02558"/>
    </source>
</evidence>
<sequence>MRIVVFGSGAIGTLHAWALSRAGHDVSMLVRPEQLTRWSDGIGLRILDVRGRRRREVAERFRPRVVTELRPTDGVNLVVLAVRHTQAPDVLPALARNLGSAVVLFLNNNWRGLDFIDAYLDKDQYVLGAPRAGGGIIDNVLDGALEGGIMLGSSVSGHTLYSPVTDTAEQNLGRLVALFAEAGFRPEIHPNMEHWLWVHFASISAWICGAARACGFESFTRSNRAVYDALHAGREAMQICAVRGADVRTAQDARPFLLPPSTITPAVRLMLRGELPQRISVNHGRYAPVDLYEIYDDLVRTGERLDVPMPSLLSYRGDVERMVELAPSL</sequence>
<protein>
    <submittedName>
        <fullName evidence="2">Ketopantoate reductase ApbA/PanE domain-containing protein</fullName>
    </submittedName>
</protein>
<dbReference type="AlphaFoldDB" id="A0A1C3PC52"/>
<keyword evidence="3" id="KW-1185">Reference proteome</keyword>
<gene>
    <name evidence="2" type="ORF">FDG2_5233</name>
</gene>
<dbReference type="Proteomes" id="UP000199013">
    <property type="component" value="Unassembled WGS sequence"/>
</dbReference>
<accession>A0A1C3PC52</accession>
<dbReference type="InterPro" id="IPR013332">
    <property type="entry name" value="KPR_N"/>
</dbReference>
<proteinExistence type="predicted"/>
<reference evidence="3" key="1">
    <citation type="submission" date="2016-02" db="EMBL/GenBank/DDBJ databases">
        <authorList>
            <person name="Wibberg D."/>
        </authorList>
    </citation>
    <scope>NUCLEOTIDE SEQUENCE [LARGE SCALE GENOMIC DNA]</scope>
</reference>
<dbReference type="Pfam" id="PF02558">
    <property type="entry name" value="ApbA"/>
    <property type="match status" value="1"/>
</dbReference>